<name>A0A2N9IGL6_FAGSY</name>
<feature type="compositionally biased region" description="Polar residues" evidence="2">
    <location>
        <begin position="109"/>
        <end position="120"/>
    </location>
</feature>
<organism evidence="3">
    <name type="scientific">Fagus sylvatica</name>
    <name type="common">Beechnut</name>
    <dbReference type="NCBI Taxonomy" id="28930"/>
    <lineage>
        <taxon>Eukaryota</taxon>
        <taxon>Viridiplantae</taxon>
        <taxon>Streptophyta</taxon>
        <taxon>Embryophyta</taxon>
        <taxon>Tracheophyta</taxon>
        <taxon>Spermatophyta</taxon>
        <taxon>Magnoliopsida</taxon>
        <taxon>eudicotyledons</taxon>
        <taxon>Gunneridae</taxon>
        <taxon>Pentapetalae</taxon>
        <taxon>rosids</taxon>
        <taxon>fabids</taxon>
        <taxon>Fagales</taxon>
        <taxon>Fagaceae</taxon>
        <taxon>Fagus</taxon>
    </lineage>
</organism>
<dbReference type="AlphaFoldDB" id="A0A2N9IGL6"/>
<dbReference type="EMBL" id="OIVN01005680">
    <property type="protein sequence ID" value="SPD23598.1"/>
    <property type="molecule type" value="Genomic_DNA"/>
</dbReference>
<gene>
    <name evidence="3" type="ORF">FSB_LOCUS51480</name>
</gene>
<protein>
    <submittedName>
        <fullName evidence="3">Uncharacterized protein</fullName>
    </submittedName>
</protein>
<evidence type="ECO:0000313" key="3">
    <source>
        <dbReference type="EMBL" id="SPD23598.1"/>
    </source>
</evidence>
<feature type="coiled-coil region" evidence="1">
    <location>
        <begin position="573"/>
        <end position="600"/>
    </location>
</feature>
<evidence type="ECO:0000256" key="1">
    <source>
        <dbReference type="SAM" id="Coils"/>
    </source>
</evidence>
<feature type="compositionally biased region" description="Low complexity" evidence="2">
    <location>
        <begin position="439"/>
        <end position="450"/>
    </location>
</feature>
<feature type="compositionally biased region" description="Basic and acidic residues" evidence="2">
    <location>
        <begin position="121"/>
        <end position="141"/>
    </location>
</feature>
<sequence length="688" mass="76047">MRNPAEILFGDLREVLRLKGRGKERGDAPELTDFYGDFGSVASSSSSSLSLSEFAMDLANHDIVVVDPDGLCSQLPVLEFFTGIRILNVKKTCGGEVENNKEKLMMCKSQYSRPSNSLSDGRSETIRSNDDGRRTPSDDRPAISSVSWAANLSDAPHSDDVPFGRYYKVGSVYHRLNVGGRISPGETLSVSGSSKVVGPEESWIARSYLSKVVDVEGLDKYRRRYQIPEDVVLRIPNSDEIACSSKYGDVVFYEADFNAGVRFPLQPLMRELLDRLNLSPGQLAPNAWRTVVACMVMWKGIRRPTGSGRTTMYLCVGIIGKVHLGRKTTILSAFVENGACLRPLRSSDPSYLRTVITGCFGHCTTGIITSNTLYDPSSLPYIHSVLNRVRPFCHYRKLTKRVRETEENDEPAGRGSIDFGEEAENRFIVQEGGGRNKPSSSSSSEAFSSRPGSNVVIEVIEIPSAPSSNRPAEKVPTLPKDASLALRRAKSVVTKDDVGEYEKVNTDVMKMAISHSLKKGLTEAMVIANHCSQWEEALLKQKVQMSEAAQANQRLLTLVNELTLDRDRVVGELSSLKGDMAKKEEELMKALDDARIADERVKTLTSQMESVKISVVEDFKSSEFYDDNNTKYFLSGFSLLKKQAKEKYPELDFDIFQPFEDDESTMPTEGGDGGATSADPQMDDDATS</sequence>
<reference evidence="3" key="1">
    <citation type="submission" date="2018-02" db="EMBL/GenBank/DDBJ databases">
        <authorList>
            <person name="Cohen D.B."/>
            <person name="Kent A.D."/>
        </authorList>
    </citation>
    <scope>NUCLEOTIDE SEQUENCE</scope>
</reference>
<feature type="region of interest" description="Disordered" evidence="2">
    <location>
        <begin position="430"/>
        <end position="450"/>
    </location>
</feature>
<proteinExistence type="predicted"/>
<feature type="region of interest" description="Disordered" evidence="2">
    <location>
        <begin position="108"/>
        <end position="142"/>
    </location>
</feature>
<accession>A0A2N9IGL6</accession>
<evidence type="ECO:0000256" key="2">
    <source>
        <dbReference type="SAM" id="MobiDB-lite"/>
    </source>
</evidence>
<keyword evidence="1" id="KW-0175">Coiled coil</keyword>
<feature type="region of interest" description="Disordered" evidence="2">
    <location>
        <begin position="658"/>
        <end position="688"/>
    </location>
</feature>